<evidence type="ECO:0000313" key="3">
    <source>
        <dbReference type="EMBL" id="WPK25430.1"/>
    </source>
</evidence>
<dbReference type="RefSeq" id="XP_062877812.1">
    <property type="nucleotide sequence ID" value="XM_063021742.1"/>
</dbReference>
<dbReference type="GO" id="GO:0005802">
    <property type="term" value="C:trans-Golgi network"/>
    <property type="evidence" value="ECO:0007669"/>
    <property type="project" value="TreeGrafter"/>
</dbReference>
<evidence type="ECO:0000313" key="4">
    <source>
        <dbReference type="Proteomes" id="UP001338582"/>
    </source>
</evidence>
<dbReference type="Proteomes" id="UP001338582">
    <property type="component" value="Chromosome 3"/>
</dbReference>
<feature type="domain" description="Trafficking protein particle complex II-specific subunit 65 IgD3" evidence="2">
    <location>
        <begin position="421"/>
        <end position="579"/>
    </location>
</feature>
<dbReference type="PANTHER" id="PTHR28159:SF1">
    <property type="entry name" value="TRAFFICKING PROTEIN PARTICLE COMPLEX II-SPECIFIC SUBUNIT 65"/>
    <property type="match status" value="1"/>
</dbReference>
<feature type="compositionally biased region" description="Polar residues" evidence="1">
    <location>
        <begin position="331"/>
        <end position="359"/>
    </location>
</feature>
<evidence type="ECO:0000259" key="2">
    <source>
        <dbReference type="Pfam" id="PF12735"/>
    </source>
</evidence>
<dbReference type="GO" id="GO:1990071">
    <property type="term" value="C:TRAPPII protein complex"/>
    <property type="evidence" value="ECO:0007669"/>
    <property type="project" value="InterPro"/>
</dbReference>
<feature type="region of interest" description="Disordered" evidence="1">
    <location>
        <begin position="331"/>
        <end position="377"/>
    </location>
</feature>
<reference evidence="3 4" key="1">
    <citation type="submission" date="2023-10" db="EMBL/GenBank/DDBJ databases">
        <title>Draft Genome Sequence of Candida saopaulonensis from a very Premature Infant with Sepsis.</title>
        <authorList>
            <person name="Ning Y."/>
            <person name="Dai R."/>
            <person name="Xiao M."/>
            <person name="Xu Y."/>
            <person name="Yan Q."/>
            <person name="Zhang L."/>
        </authorList>
    </citation>
    <scope>NUCLEOTIDE SEQUENCE [LARGE SCALE GENOMIC DNA]</scope>
    <source>
        <strain evidence="3 4">19XY460</strain>
    </source>
</reference>
<name>A0AAX4HA42_9ASCO</name>
<dbReference type="GeneID" id="88173811"/>
<evidence type="ECO:0000256" key="1">
    <source>
        <dbReference type="SAM" id="MobiDB-lite"/>
    </source>
</evidence>
<dbReference type="PANTHER" id="PTHR28159">
    <property type="entry name" value="TRAFFICKING PROTEIN PARTICLE COMPLEX II-SPECIFIC SUBUNIT 65"/>
    <property type="match status" value="1"/>
</dbReference>
<feature type="compositionally biased region" description="Polar residues" evidence="1">
    <location>
        <begin position="368"/>
        <end position="377"/>
    </location>
</feature>
<accession>A0AAX4HA42</accession>
<protein>
    <recommendedName>
        <fullName evidence="2">Trafficking protein particle complex II-specific subunit 65 IgD3 domain-containing protein</fullName>
    </recommendedName>
</protein>
<keyword evidence="4" id="KW-1185">Reference proteome</keyword>
<organism evidence="3 4">
    <name type="scientific">Australozyma saopauloensis</name>
    <dbReference type="NCBI Taxonomy" id="291208"/>
    <lineage>
        <taxon>Eukaryota</taxon>
        <taxon>Fungi</taxon>
        <taxon>Dikarya</taxon>
        <taxon>Ascomycota</taxon>
        <taxon>Saccharomycotina</taxon>
        <taxon>Pichiomycetes</taxon>
        <taxon>Metschnikowiaceae</taxon>
        <taxon>Australozyma</taxon>
    </lineage>
</organism>
<proteinExistence type="predicted"/>
<dbReference type="KEGG" id="asau:88173811"/>
<dbReference type="AlphaFoldDB" id="A0AAX4HA42"/>
<dbReference type="InterPro" id="IPR024662">
    <property type="entry name" value="Trs65"/>
</dbReference>
<gene>
    <name evidence="3" type="ORF">PUMCH_002747</name>
</gene>
<dbReference type="GO" id="GO:0006891">
    <property type="term" value="P:intra-Golgi vesicle-mediated transport"/>
    <property type="evidence" value="ECO:0007669"/>
    <property type="project" value="InterPro"/>
</dbReference>
<dbReference type="Pfam" id="PF12735">
    <property type="entry name" value="IgD3_Trs65"/>
    <property type="match status" value="1"/>
</dbReference>
<sequence length="582" mass="62832">MGIHIQIPENSDFLQSCFRNGDIGLVYGCLLVKSPRPLVFFTERLSGCVLHVCDSKTPQNSPRKVCLTTEAVSGAPKSLIAESGRPGIAGDAIGAENLQNRREVTTQVLNELRIEGDVDAADGTSVHVTAWLFSVSVPSISGDLGVFKLTASIDALGYERRKSISLTAKDAQNSILNDTSLPEQSLLLSMAVFEAAMSPPLLLSLRTTNMGNSGTHGGCVFATLRVLAPRASSVAKENLHLNILSLTASAKGGKVVPMGNTTFPLRCAFDDVVHLTYRLDFPEFLAEPGAELFNPGNSLSFKFIVQYQKFDHPITPELPVRWSPSLDCGNPKTQLNPTPQNRKAVTTSTITNQSRSPNGFSGKIGPSGINSPNGTVSSPSLSITKSAGVLKHKPYRSAALLPGTALTVTLNLAIPTTSILSGLRLSFTGKLSISLGEVAYWKLQVINTGTRDMNLHMSARKSRKNTQVYALPNNSSVGALSIASNKSTKKEGKAVKFEDRYVTYSPMQLYNQYNSLKPVREGVVILTNDLRLGKLEAEEVFETEFQLVGFVKGVHTLEGLRIYDVHSGEGIEVGRLLEVFVI</sequence>
<dbReference type="InterPro" id="IPR055420">
    <property type="entry name" value="IgD3_Trs65"/>
</dbReference>
<dbReference type="EMBL" id="CP138896">
    <property type="protein sequence ID" value="WPK25430.1"/>
    <property type="molecule type" value="Genomic_DNA"/>
</dbReference>